<name>A0A9P7FRG4_9AGAR</name>
<accession>A0A9P7FRG4</accession>
<keyword evidence="3" id="KW-0720">Serine protease</keyword>
<feature type="chain" id="PRO_5040243014" evidence="5">
    <location>
        <begin position="20"/>
        <end position="285"/>
    </location>
</feature>
<evidence type="ECO:0000256" key="4">
    <source>
        <dbReference type="PROSITE-ProRule" id="PRU01240"/>
    </source>
</evidence>
<comment type="caution">
    <text evidence="4">Lacks conserved residue(s) required for the propagation of feature annotation.</text>
</comment>
<evidence type="ECO:0000256" key="3">
    <source>
        <dbReference type="ARBA" id="ARBA00022825"/>
    </source>
</evidence>
<feature type="signal peptide" evidence="5">
    <location>
        <begin position="1"/>
        <end position="19"/>
    </location>
</feature>
<reference evidence="8" key="1">
    <citation type="submission" date="2021-02" db="EMBL/GenBank/DDBJ databases">
        <authorList>
            <person name="Nieuwenhuis M."/>
            <person name="Van De Peppel L.J.J."/>
        </authorList>
    </citation>
    <scope>NUCLEOTIDE SEQUENCE</scope>
    <source>
        <strain evidence="8">D49</strain>
    </source>
</reference>
<dbReference type="Proteomes" id="UP000717328">
    <property type="component" value="Unassembled WGS sequence"/>
</dbReference>
<dbReference type="InterPro" id="IPR000209">
    <property type="entry name" value="Peptidase_S8/S53_dom"/>
</dbReference>
<evidence type="ECO:0000259" key="6">
    <source>
        <dbReference type="Pfam" id="PF00082"/>
    </source>
</evidence>
<evidence type="ECO:0000256" key="1">
    <source>
        <dbReference type="ARBA" id="ARBA00011073"/>
    </source>
</evidence>
<dbReference type="GO" id="GO:0005615">
    <property type="term" value="C:extracellular space"/>
    <property type="evidence" value="ECO:0007669"/>
    <property type="project" value="TreeGrafter"/>
</dbReference>
<dbReference type="Pfam" id="PF05922">
    <property type="entry name" value="Inhibitor_I9"/>
    <property type="match status" value="1"/>
</dbReference>
<dbReference type="SUPFAM" id="SSF54897">
    <property type="entry name" value="Protease propeptides/inhibitors"/>
    <property type="match status" value="1"/>
</dbReference>
<dbReference type="Gene3D" id="3.40.50.200">
    <property type="entry name" value="Peptidase S8/S53 domain"/>
    <property type="match status" value="1"/>
</dbReference>
<keyword evidence="9" id="KW-1185">Reference proteome</keyword>
<feature type="domain" description="Inhibitor I9" evidence="7">
    <location>
        <begin position="66"/>
        <end position="99"/>
    </location>
</feature>
<dbReference type="InterPro" id="IPR037045">
    <property type="entry name" value="S8pro/Inhibitor_I9_sf"/>
</dbReference>
<evidence type="ECO:0000259" key="7">
    <source>
        <dbReference type="Pfam" id="PF05922"/>
    </source>
</evidence>
<evidence type="ECO:0000313" key="8">
    <source>
        <dbReference type="EMBL" id="KAG5633832.1"/>
    </source>
</evidence>
<comment type="caution">
    <text evidence="8">The sequence shown here is derived from an EMBL/GenBank/DDBJ whole genome shotgun (WGS) entry which is preliminary data.</text>
</comment>
<organism evidence="8 9">
    <name type="scientific">Sphagnurus paluster</name>
    <dbReference type="NCBI Taxonomy" id="117069"/>
    <lineage>
        <taxon>Eukaryota</taxon>
        <taxon>Fungi</taxon>
        <taxon>Dikarya</taxon>
        <taxon>Basidiomycota</taxon>
        <taxon>Agaricomycotina</taxon>
        <taxon>Agaricomycetes</taxon>
        <taxon>Agaricomycetidae</taxon>
        <taxon>Agaricales</taxon>
        <taxon>Tricholomatineae</taxon>
        <taxon>Lyophyllaceae</taxon>
        <taxon>Sphagnurus</taxon>
    </lineage>
</organism>
<dbReference type="Gene3D" id="3.30.70.80">
    <property type="entry name" value="Peptidase S8 propeptide/proteinase inhibitor I9"/>
    <property type="match status" value="1"/>
</dbReference>
<proteinExistence type="inferred from homology"/>
<dbReference type="GO" id="GO:0004252">
    <property type="term" value="F:serine-type endopeptidase activity"/>
    <property type="evidence" value="ECO:0007669"/>
    <property type="project" value="InterPro"/>
</dbReference>
<dbReference type="OrthoDB" id="19448at2759"/>
<sequence length="285" mass="29273">MQFISAVFAAIALAAPAFAAPTAPTHAVQKFQGATTGRYIVKLKDGVAKSAVFGTKKVKLTHDWTLLNGFASDFDAATLESLRTNPNVEYIAEDGIMHITATQNNAPWGLARLSSASKLTNQDTSALTYSYTYDDSAGSDTGVLTTHSQFGGRARWGATFGGYADADGHGHGTHCACVTVIAPVFVMLILAFTTSGTAAGSQYGVAKAANIIAVKVLSDIGSGSVADIVSGFDWIASSVKSSGRPSIVSMSFGGDVSVPLDNAVASLTAAGIHAVVSSVQDSAEI</sequence>
<evidence type="ECO:0000313" key="9">
    <source>
        <dbReference type="Proteomes" id="UP000717328"/>
    </source>
</evidence>
<dbReference type="InterPro" id="IPR036852">
    <property type="entry name" value="Peptidase_S8/S53_dom_sf"/>
</dbReference>
<dbReference type="Pfam" id="PF00082">
    <property type="entry name" value="Peptidase_S8"/>
    <property type="match status" value="1"/>
</dbReference>
<comment type="similarity">
    <text evidence="1 4">Belongs to the peptidase S8 family.</text>
</comment>
<gene>
    <name evidence="8" type="ORF">H0H81_004981</name>
</gene>
<dbReference type="GO" id="GO:0006508">
    <property type="term" value="P:proteolysis"/>
    <property type="evidence" value="ECO:0007669"/>
    <property type="project" value="UniProtKB-KW"/>
</dbReference>
<dbReference type="PANTHER" id="PTHR43806:SF58">
    <property type="entry name" value="ALKALINE PROTEASE 1-RELATED"/>
    <property type="match status" value="1"/>
</dbReference>
<dbReference type="SUPFAM" id="SSF52743">
    <property type="entry name" value="Subtilisin-like"/>
    <property type="match status" value="1"/>
</dbReference>
<dbReference type="PROSITE" id="PS51892">
    <property type="entry name" value="SUBTILASE"/>
    <property type="match status" value="1"/>
</dbReference>
<reference evidence="8" key="2">
    <citation type="submission" date="2021-10" db="EMBL/GenBank/DDBJ databases">
        <title>Phylogenomics reveals ancestral predisposition of the termite-cultivated fungus Termitomyces towards a domesticated lifestyle.</title>
        <authorList>
            <person name="Auxier B."/>
            <person name="Grum-Grzhimaylo A."/>
            <person name="Cardenas M.E."/>
            <person name="Lodge J.D."/>
            <person name="Laessoe T."/>
            <person name="Pedersen O."/>
            <person name="Smith M.E."/>
            <person name="Kuyper T.W."/>
            <person name="Franco-Molano E.A."/>
            <person name="Baroni T.J."/>
            <person name="Aanen D.K."/>
        </authorList>
    </citation>
    <scope>NUCLEOTIDE SEQUENCE</scope>
    <source>
        <strain evidence="8">D49</strain>
    </source>
</reference>
<keyword evidence="5" id="KW-0732">Signal</keyword>
<evidence type="ECO:0000256" key="5">
    <source>
        <dbReference type="SAM" id="SignalP"/>
    </source>
</evidence>
<protein>
    <submittedName>
        <fullName evidence="8">Uncharacterized protein</fullName>
    </submittedName>
</protein>
<feature type="domain" description="Peptidase S8/S53" evidence="6">
    <location>
        <begin position="140"/>
        <end position="277"/>
    </location>
</feature>
<evidence type="ECO:0000256" key="2">
    <source>
        <dbReference type="ARBA" id="ARBA00022670"/>
    </source>
</evidence>
<dbReference type="InterPro" id="IPR010259">
    <property type="entry name" value="S8pro/Inhibitor_I9"/>
</dbReference>
<dbReference type="PANTHER" id="PTHR43806">
    <property type="entry name" value="PEPTIDASE S8"/>
    <property type="match status" value="1"/>
</dbReference>
<dbReference type="AlphaFoldDB" id="A0A9P7FRG4"/>
<keyword evidence="2" id="KW-0645">Protease</keyword>
<dbReference type="InterPro" id="IPR050131">
    <property type="entry name" value="Peptidase_S8_subtilisin-like"/>
</dbReference>
<dbReference type="EMBL" id="JABCKI010006971">
    <property type="protein sequence ID" value="KAG5633832.1"/>
    <property type="molecule type" value="Genomic_DNA"/>
</dbReference>
<keyword evidence="3" id="KW-0378">Hydrolase</keyword>